<feature type="binding site" evidence="8">
    <location>
        <position position="614"/>
    </location>
    <ligand>
        <name>Mg(2+)</name>
        <dbReference type="ChEBI" id="CHEBI:18420"/>
    </ligand>
</feature>
<feature type="binding site" evidence="8">
    <location>
        <position position="65"/>
    </location>
    <ligand>
        <name>Ni(2+)</name>
        <dbReference type="ChEBI" id="CHEBI:49786"/>
    </ligand>
</feature>
<dbReference type="PANTHER" id="PTHR42958">
    <property type="entry name" value="HYDROGENASE-2 LARGE CHAIN"/>
    <property type="match status" value="1"/>
</dbReference>
<comment type="similarity">
    <text evidence="3 9">Belongs to the [NiFe]/[NiFeSe] hydrogenase large subunit family.</text>
</comment>
<dbReference type="FunFam" id="1.10.645.10:FF:000002">
    <property type="entry name" value="Hydrogenase 2 large subunit"/>
    <property type="match status" value="1"/>
</dbReference>
<proteinExistence type="inferred from homology"/>
<dbReference type="Gene3D" id="1.10.645.10">
    <property type="entry name" value="Cytochrome-c3 Hydrogenase, chain B"/>
    <property type="match status" value="1"/>
</dbReference>
<dbReference type="RefSeq" id="WP_038151484.1">
    <property type="nucleotide sequence ID" value="NZ_JRNT01000006.1"/>
</dbReference>
<evidence type="ECO:0000256" key="6">
    <source>
        <dbReference type="ARBA" id="ARBA00022723"/>
    </source>
</evidence>
<comment type="subcellular location">
    <subcellularLocation>
        <location evidence="2">Cell envelope</location>
    </subcellularLocation>
</comment>
<dbReference type="Proteomes" id="UP000029628">
    <property type="component" value="Unassembled WGS sequence"/>
</dbReference>
<gene>
    <name evidence="10" type="ORF">HMPREF0872_02155</name>
</gene>
<evidence type="ECO:0000256" key="2">
    <source>
        <dbReference type="ARBA" id="ARBA00004196"/>
    </source>
</evidence>
<protein>
    <submittedName>
        <fullName evidence="10">Hydrogenase</fullName>
    </submittedName>
</protein>
<evidence type="ECO:0000256" key="4">
    <source>
        <dbReference type="ARBA" id="ARBA00011771"/>
    </source>
</evidence>
<dbReference type="InterPro" id="IPR029014">
    <property type="entry name" value="NiFe-Hase_large"/>
</dbReference>
<dbReference type="PROSITE" id="PS00508">
    <property type="entry name" value="NI_HGENASE_L_2"/>
    <property type="match status" value="1"/>
</dbReference>
<organism evidence="10 11">
    <name type="scientific">Veillonella montpellierensis DNF00314</name>
    <dbReference type="NCBI Taxonomy" id="1401067"/>
    <lineage>
        <taxon>Bacteria</taxon>
        <taxon>Bacillati</taxon>
        <taxon>Bacillota</taxon>
        <taxon>Negativicutes</taxon>
        <taxon>Veillonellales</taxon>
        <taxon>Veillonellaceae</taxon>
        <taxon>Veillonella</taxon>
    </lineage>
</organism>
<keyword evidence="8" id="KW-0408">Iron</keyword>
<feature type="binding site" evidence="8">
    <location>
        <position position="611"/>
    </location>
    <ligand>
        <name>Fe cation</name>
        <dbReference type="ChEBI" id="CHEBI:24875"/>
    </ligand>
</feature>
<feature type="binding site" evidence="8">
    <location>
        <position position="65"/>
    </location>
    <ligand>
        <name>Fe cation</name>
        <dbReference type="ChEBI" id="CHEBI:24875"/>
    </ligand>
</feature>
<dbReference type="InterPro" id="IPR050867">
    <property type="entry name" value="NiFe/NiFeSe_hydrgnase_LSU"/>
</dbReference>
<name>A0A096CRG4_9FIRM</name>
<dbReference type="eggNOG" id="COG0374">
    <property type="taxonomic scope" value="Bacteria"/>
</dbReference>
<keyword evidence="6 8" id="KW-0479">Metal-binding</keyword>
<evidence type="ECO:0000256" key="8">
    <source>
        <dbReference type="PIRSR" id="PIRSR601501-1"/>
    </source>
</evidence>
<evidence type="ECO:0000256" key="9">
    <source>
        <dbReference type="RuleBase" id="RU003896"/>
    </source>
</evidence>
<evidence type="ECO:0000256" key="1">
    <source>
        <dbReference type="ARBA" id="ARBA00001967"/>
    </source>
</evidence>
<reference evidence="10 11" key="1">
    <citation type="submission" date="2014-07" db="EMBL/GenBank/DDBJ databases">
        <authorList>
            <person name="McCorrison J."/>
            <person name="Sanka R."/>
            <person name="Torralba M."/>
            <person name="Gillis M."/>
            <person name="Haft D.H."/>
            <person name="Methe B."/>
            <person name="Sutton G."/>
            <person name="Nelson K.E."/>
        </authorList>
    </citation>
    <scope>NUCLEOTIDE SEQUENCE [LARGE SCALE GENOMIC DNA]</scope>
    <source>
        <strain evidence="10 11">DNF00314</strain>
    </source>
</reference>
<keyword evidence="7 9" id="KW-0560">Oxidoreductase</keyword>
<keyword evidence="5 8" id="KW-0533">Nickel</keyword>
<evidence type="ECO:0000256" key="5">
    <source>
        <dbReference type="ARBA" id="ARBA00022596"/>
    </source>
</evidence>
<dbReference type="InterPro" id="IPR001501">
    <property type="entry name" value="Ni-dep_hyd_lsu"/>
</dbReference>
<feature type="binding site" evidence="8">
    <location>
        <position position="62"/>
    </location>
    <ligand>
        <name>Mg(2+)</name>
        <dbReference type="ChEBI" id="CHEBI:18420"/>
    </ligand>
</feature>
<dbReference type="SUPFAM" id="SSF56762">
    <property type="entry name" value="HydB/Nqo4-like"/>
    <property type="match status" value="1"/>
</dbReference>
<dbReference type="InterPro" id="IPR018194">
    <property type="entry name" value="Ni-dep_hyd_lsu_Ni_BS"/>
</dbReference>
<feature type="binding site" evidence="8">
    <location>
        <position position="43"/>
    </location>
    <ligand>
        <name>Mg(2+)</name>
        <dbReference type="ChEBI" id="CHEBI:18420"/>
    </ligand>
</feature>
<dbReference type="AlphaFoldDB" id="A0A096CRG4"/>
<sequence>MKRVVVDPISRIEGHLRVEINVDETTGKVTDALSSGTAWRGIELVAKNRDPRDLWAFVQRICGVCTSTHALAALRAVEDALGIQIPKNANYIRNIMHSALDVHDHIVHFYHLHALDWVSPIEALAADPSKTAQLQENILATYNVSGLEPKEYQDDTSAYPKDYPKGSTQYFSAIQNKIKKIVDSGQLGIFSAQWWDHPDYKLLPPEVHLMAISHYLNILDQQRNIVTPHVIFGGKNPHPHYIVGGMPCAISMNDMNAPVNTQRLAEVDKSISLTRNLVDNFYLSDVLAIGKIYVQAGMVDGGGLSKKRVLSYGGYPDEPYTGISNGDYFKKAVSRANGVVENFGAGVDHATFIPLEGQDLMNPEFLSEEIEHSWFNYPDGTQSLHPSEGITEANFTGPKTGTKEKWEFLDETKKYSWIKSPTFKGKTCEVGPLAKYIVVYTKVKQGIITQPTWAESMIVRQIEAVSNILGVPAHVWMCSTVGRTACRALDAQVAATMSRYFYNKLIKNIKSGDVAVADMTKWDPKTWPEEAKGVGVLDAPRGGLGHWVHIKNGRTENYQCIVPSTWNACPRTIANEHGAYEDTMIDTRVKVPEKPLEILKAVHSFDPCLACATHLYNKEGKKIASVNTDALCK</sequence>
<dbReference type="PROSITE" id="PS00507">
    <property type="entry name" value="NI_HGENASE_L_1"/>
    <property type="match status" value="1"/>
</dbReference>
<dbReference type="GO" id="GO:0008901">
    <property type="term" value="F:ferredoxin hydrogenase activity"/>
    <property type="evidence" value="ECO:0007669"/>
    <property type="project" value="InterPro"/>
</dbReference>
<dbReference type="Pfam" id="PF00374">
    <property type="entry name" value="NiFeSe_Hases"/>
    <property type="match status" value="1"/>
</dbReference>
<feature type="binding site" evidence="8">
    <location>
        <position position="608"/>
    </location>
    <ligand>
        <name>Ni(2+)</name>
        <dbReference type="ChEBI" id="CHEBI:49786"/>
    </ligand>
</feature>
<evidence type="ECO:0000313" key="11">
    <source>
        <dbReference type="Proteomes" id="UP000029628"/>
    </source>
</evidence>
<evidence type="ECO:0000256" key="7">
    <source>
        <dbReference type="ARBA" id="ARBA00023002"/>
    </source>
</evidence>
<comment type="caution">
    <text evidence="10">The sequence shown here is derived from an EMBL/GenBank/DDBJ whole genome shotgun (WGS) entry which is preliminary data.</text>
</comment>
<keyword evidence="11" id="KW-1185">Reference proteome</keyword>
<keyword evidence="8" id="KW-0460">Magnesium</keyword>
<dbReference type="PANTHER" id="PTHR42958:SF2">
    <property type="entry name" value="UPTAKE HYDROGENASE LARGE SUBUNIT"/>
    <property type="match status" value="1"/>
</dbReference>
<comment type="cofactor">
    <cofactor evidence="1 8">
        <name>Ni(2+)</name>
        <dbReference type="ChEBI" id="CHEBI:49786"/>
    </cofactor>
</comment>
<dbReference type="GO" id="GO:0030313">
    <property type="term" value="C:cell envelope"/>
    <property type="evidence" value="ECO:0007669"/>
    <property type="project" value="UniProtKB-SubCell"/>
</dbReference>
<comment type="subunit">
    <text evidence="4">Heterodimer of a large and a small subunit.</text>
</comment>
<accession>A0A096CRG4</accession>
<comment type="cofactor">
    <cofactor evidence="8">
        <name>Fe cation</name>
        <dbReference type="ChEBI" id="CHEBI:24875"/>
    </cofactor>
</comment>
<evidence type="ECO:0000313" key="10">
    <source>
        <dbReference type="EMBL" id="KGF47914.1"/>
    </source>
</evidence>
<dbReference type="EMBL" id="JRNT01000006">
    <property type="protein sequence ID" value="KGF47914.1"/>
    <property type="molecule type" value="Genomic_DNA"/>
</dbReference>
<evidence type="ECO:0000256" key="3">
    <source>
        <dbReference type="ARBA" id="ARBA00009292"/>
    </source>
</evidence>
<dbReference type="GO" id="GO:0016151">
    <property type="term" value="F:nickel cation binding"/>
    <property type="evidence" value="ECO:0007669"/>
    <property type="project" value="InterPro"/>
</dbReference>